<keyword evidence="1" id="KW-0378">Hydrolase</keyword>
<accession>A0A7G9V0V8</accession>
<name>A0A7G9V0V8_9CAUD</name>
<dbReference type="GO" id="GO:0008893">
    <property type="term" value="F:guanosine-3',5'-bis(diphosphate) 3'-diphosphatase activity"/>
    <property type="evidence" value="ECO:0007669"/>
    <property type="project" value="TreeGrafter"/>
</dbReference>
<dbReference type="SUPFAM" id="SSF109604">
    <property type="entry name" value="HD-domain/PDEase-like"/>
    <property type="match status" value="1"/>
</dbReference>
<evidence type="ECO:0000313" key="1">
    <source>
        <dbReference type="EMBL" id="QNN99913.1"/>
    </source>
</evidence>
<protein>
    <submittedName>
        <fullName evidence="1">Metal dependent phosphohydrolase</fullName>
    </submittedName>
</protein>
<dbReference type="InterPro" id="IPR052194">
    <property type="entry name" value="MESH1"/>
</dbReference>
<proteinExistence type="predicted"/>
<dbReference type="EMBL" id="MT670417">
    <property type="protein sequence ID" value="QNN99913.1"/>
    <property type="molecule type" value="Genomic_DNA"/>
</dbReference>
<dbReference type="Gene3D" id="1.10.3210.10">
    <property type="entry name" value="Hypothetical protein af1432"/>
    <property type="match status" value="1"/>
</dbReference>
<dbReference type="PANTHER" id="PTHR46246:SF1">
    <property type="entry name" value="GUANOSINE-3',5'-BIS(DIPHOSPHATE) 3'-PYROPHOSPHOHYDROLASE MESH1"/>
    <property type="match status" value="1"/>
</dbReference>
<dbReference type="PANTHER" id="PTHR46246">
    <property type="entry name" value="GUANOSINE-3',5'-BIS(DIPHOSPHATE) 3'-PYROPHOSPHOHYDROLASE MESH1"/>
    <property type="match status" value="1"/>
</dbReference>
<dbReference type="Proteomes" id="UP000516074">
    <property type="component" value="Segment"/>
</dbReference>
<evidence type="ECO:0000313" key="2">
    <source>
        <dbReference type="Proteomes" id="UP000516074"/>
    </source>
</evidence>
<keyword evidence="2" id="KW-1185">Reference proteome</keyword>
<organism evidence="1 2">
    <name type="scientific">Pseudomonas phage phiPsa267</name>
    <dbReference type="NCBI Taxonomy" id="1460361"/>
    <lineage>
        <taxon>Viruses</taxon>
        <taxon>Duplodnaviria</taxon>
        <taxon>Heunggongvirae</taxon>
        <taxon>Uroviricota</taxon>
        <taxon>Caudoviricetes</taxon>
        <taxon>Vandenendeviridae</taxon>
        <taxon>Gorskivirinae</taxon>
        <taxon>Otagovirus</taxon>
        <taxon>Otagovirus psa267</taxon>
    </lineage>
</organism>
<gene>
    <name evidence="1" type="ORF">phiPsa267_038</name>
</gene>
<sequence>MLTLAQRAKAFAIEAHKGQKYGERDYSFHLEGVVVNVVERNRDNPMLQTLVAIAWLHDVVEDTDVTVQMIEREFGLCIALGVKTLSKQDGQDYNDYMLECCKSALAREVKICDTMFNLQQSFLNNREKGMKKYPEQLAILVAGHWKEELLFYKEEE</sequence>
<reference evidence="1 2" key="1">
    <citation type="submission" date="2020-06" db="EMBL/GenBank/DDBJ databases">
        <title>Characterization of Pseudomonas phiPsa374-like phages.</title>
        <authorList>
            <person name="Warring S."/>
            <person name="Malone L.M."/>
            <person name="Easingwood R.A."/>
            <person name="Rigano L."/>
            <person name="Frampton R.A."/>
            <person name="Lopez Acedo E."/>
            <person name="Templeton M.D."/>
            <person name="Kleffmann T."/>
            <person name="Bostina M."/>
            <person name="Fineran P.C."/>
        </authorList>
    </citation>
    <scope>NUCLEOTIDE SEQUENCE [LARGE SCALE GENOMIC DNA]</scope>
</reference>